<dbReference type="InterPro" id="IPR055050">
    <property type="entry name" value="WsaF_C"/>
</dbReference>
<proteinExistence type="predicted"/>
<dbReference type="Pfam" id="PF22772">
    <property type="entry name" value="WsaF_C"/>
    <property type="match status" value="1"/>
</dbReference>
<evidence type="ECO:0000313" key="2">
    <source>
        <dbReference type="EMBL" id="MBB3979412.1"/>
    </source>
</evidence>
<evidence type="ECO:0000313" key="3">
    <source>
        <dbReference type="Proteomes" id="UP000574761"/>
    </source>
</evidence>
<organism evidence="2 3">
    <name type="scientific">Mycoplana azooxidifex</name>
    <dbReference type="NCBI Taxonomy" id="1636188"/>
    <lineage>
        <taxon>Bacteria</taxon>
        <taxon>Pseudomonadati</taxon>
        <taxon>Pseudomonadota</taxon>
        <taxon>Alphaproteobacteria</taxon>
        <taxon>Hyphomicrobiales</taxon>
        <taxon>Rhizobiaceae</taxon>
        <taxon>Mycoplana</taxon>
    </lineage>
</organism>
<dbReference type="EMBL" id="JACIEE010000011">
    <property type="protein sequence ID" value="MBB3979412.1"/>
    <property type="molecule type" value="Genomic_DNA"/>
</dbReference>
<dbReference type="Proteomes" id="UP000574761">
    <property type="component" value="Unassembled WGS sequence"/>
</dbReference>
<dbReference type="RefSeq" id="WP_183807654.1">
    <property type="nucleotide sequence ID" value="NZ_JACIEE010000011.1"/>
</dbReference>
<comment type="caution">
    <text evidence="2">The sequence shown here is derived from an EMBL/GenBank/DDBJ whole genome shotgun (WGS) entry which is preliminary data.</text>
</comment>
<feature type="domain" description="WsaF C-terminal" evidence="1">
    <location>
        <begin position="249"/>
        <end position="370"/>
    </location>
</feature>
<reference evidence="2 3" key="1">
    <citation type="submission" date="2020-08" db="EMBL/GenBank/DDBJ databases">
        <title>Genomic Encyclopedia of Type Strains, Phase IV (KMG-IV): sequencing the most valuable type-strain genomes for metagenomic binning, comparative biology and taxonomic classification.</title>
        <authorList>
            <person name="Goeker M."/>
        </authorList>
    </citation>
    <scope>NUCLEOTIDE SEQUENCE [LARGE SCALE GENOMIC DNA]</scope>
    <source>
        <strain evidence="2 3">DSM 100211</strain>
    </source>
</reference>
<protein>
    <recommendedName>
        <fullName evidence="1">WsaF C-terminal domain-containing protein</fullName>
    </recommendedName>
</protein>
<dbReference type="Gene3D" id="3.40.50.2000">
    <property type="entry name" value="Glycogen Phosphorylase B"/>
    <property type="match status" value="1"/>
</dbReference>
<dbReference type="SUPFAM" id="SSF53756">
    <property type="entry name" value="UDP-Glycosyltransferase/glycogen phosphorylase"/>
    <property type="match status" value="1"/>
</dbReference>
<accession>A0A7W6GLH4</accession>
<dbReference type="AlphaFoldDB" id="A0A7W6GLH4"/>
<name>A0A7W6GLH4_9HYPH</name>
<sequence length="411" mass="45499">MPTSILSSARRQFGRRSRQVGAILAKDGYKGIVDRALFMASDWVRPRKSKWEVFPHDVMAADLSQPFKPRTPKISPGEPLTINWVEHPAGPGSGGHTTCYRMVKYFDRLGYKNRVYLYNTYGGDLRYYEGIAREYYGLTCPIADVSEGMADAHAVIATAWPTAYAVFNSRCSGKRFYFVQDYEPYFDPVGSQSVLAENTYRMGFHAITAGKWLAQKLSHEFGMDADYFPFGCDTSRYGLKPGGGRRTGVAFYARSRTPRRGTELGLLALEILANRHPQLELHIFGEKVGSLPFKFINHGLVGPTELNNIYNQCFAGLNLSLTNVSLVPYEMLAAGCIPVVNDAEHNRMVLDNPHIRYASATPHSLATALEAVLDIPDFEAASKRASESVATASWDDAGAAVDAALRRALEA</sequence>
<dbReference type="GO" id="GO:0030247">
    <property type="term" value="F:polysaccharide binding"/>
    <property type="evidence" value="ECO:0007669"/>
    <property type="project" value="InterPro"/>
</dbReference>
<dbReference type="Gene3D" id="3.40.50.11090">
    <property type="match status" value="1"/>
</dbReference>
<keyword evidence="3" id="KW-1185">Reference proteome</keyword>
<gene>
    <name evidence="2" type="ORF">GGQ64_004654</name>
</gene>
<evidence type="ECO:0000259" key="1">
    <source>
        <dbReference type="Pfam" id="PF22772"/>
    </source>
</evidence>